<protein>
    <submittedName>
        <fullName evidence="2">Uncharacterized protein</fullName>
    </submittedName>
</protein>
<organism evidence="2 3">
    <name type="scientific">Phanerochaete sordida</name>
    <dbReference type="NCBI Taxonomy" id="48140"/>
    <lineage>
        <taxon>Eukaryota</taxon>
        <taxon>Fungi</taxon>
        <taxon>Dikarya</taxon>
        <taxon>Basidiomycota</taxon>
        <taxon>Agaricomycotina</taxon>
        <taxon>Agaricomycetes</taxon>
        <taxon>Polyporales</taxon>
        <taxon>Phanerochaetaceae</taxon>
        <taxon>Phanerochaete</taxon>
    </lineage>
</organism>
<keyword evidence="3" id="KW-1185">Reference proteome</keyword>
<comment type="caution">
    <text evidence="2">The sequence shown here is derived from an EMBL/GenBank/DDBJ whole genome shotgun (WGS) entry which is preliminary data.</text>
</comment>
<proteinExistence type="predicted"/>
<dbReference type="Proteomes" id="UP000703269">
    <property type="component" value="Unassembled WGS sequence"/>
</dbReference>
<feature type="region of interest" description="Disordered" evidence="1">
    <location>
        <begin position="76"/>
        <end position="96"/>
    </location>
</feature>
<dbReference type="AlphaFoldDB" id="A0A9P3GCE0"/>
<gene>
    <name evidence="2" type="ORF">PsYK624_084570</name>
</gene>
<feature type="compositionally biased region" description="Basic and acidic residues" evidence="1">
    <location>
        <begin position="76"/>
        <end position="89"/>
    </location>
</feature>
<dbReference type="EMBL" id="BPQB01000025">
    <property type="protein sequence ID" value="GJE92303.1"/>
    <property type="molecule type" value="Genomic_DNA"/>
</dbReference>
<evidence type="ECO:0000313" key="3">
    <source>
        <dbReference type="Proteomes" id="UP000703269"/>
    </source>
</evidence>
<evidence type="ECO:0000313" key="2">
    <source>
        <dbReference type="EMBL" id="GJE92303.1"/>
    </source>
</evidence>
<sequence length="96" mass="10585">MVNVPGLFSAWPLLGCSKSITRSQRGASHRTVLRWLRPSEPPEDLNQQICIRIITTMCNAAGGPAWSLRRYIKRGDTNPDTHCGVRDDAEAGGPVR</sequence>
<evidence type="ECO:0000256" key="1">
    <source>
        <dbReference type="SAM" id="MobiDB-lite"/>
    </source>
</evidence>
<name>A0A9P3GCE0_9APHY</name>
<reference evidence="2 3" key="1">
    <citation type="submission" date="2021-08" db="EMBL/GenBank/DDBJ databases">
        <title>Draft Genome Sequence of Phanerochaete sordida strain YK-624.</title>
        <authorList>
            <person name="Mori T."/>
            <person name="Dohra H."/>
            <person name="Suzuki T."/>
            <person name="Kawagishi H."/>
            <person name="Hirai H."/>
        </authorList>
    </citation>
    <scope>NUCLEOTIDE SEQUENCE [LARGE SCALE GENOMIC DNA]</scope>
    <source>
        <strain evidence="2 3">YK-624</strain>
    </source>
</reference>
<accession>A0A9P3GCE0</accession>